<feature type="domain" description="Cyclin-like" evidence="2">
    <location>
        <begin position="108"/>
        <end position="195"/>
    </location>
</feature>
<name>A0A8S1PQ97_PARPR</name>
<reference evidence="3" key="1">
    <citation type="submission" date="2021-01" db="EMBL/GenBank/DDBJ databases">
        <authorList>
            <consortium name="Genoscope - CEA"/>
            <person name="William W."/>
        </authorList>
    </citation>
    <scope>NUCLEOTIDE SEQUENCE</scope>
</reference>
<dbReference type="InterPro" id="IPR006671">
    <property type="entry name" value="Cyclin_N"/>
</dbReference>
<accession>A0A8S1PQ97</accession>
<dbReference type="EMBL" id="CAJJDM010000128">
    <property type="protein sequence ID" value="CAD8104893.1"/>
    <property type="molecule type" value="Genomic_DNA"/>
</dbReference>
<gene>
    <name evidence="3" type="ORF">PPRIM_AZ9-3.1.T1250123</name>
</gene>
<dbReference type="PANTHER" id="PTHR10177">
    <property type="entry name" value="CYCLINS"/>
    <property type="match status" value="1"/>
</dbReference>
<dbReference type="InterPro" id="IPR039361">
    <property type="entry name" value="Cyclin"/>
</dbReference>
<dbReference type="OMA" id="NCYNKEL"/>
<proteinExistence type="inferred from homology"/>
<keyword evidence="4" id="KW-1185">Reference proteome</keyword>
<sequence>MLTRQQFREQMSTQKIKQQNSYINSSHSTEISESVLIEMLELLDIGNKVQVETDYLEIPLDPQLKRIVDYNNCYNKELFDSLINDQIDLSNCLLNHQIRDWVRGKMVDWMIQVFASTQSTNDTTFFRAVNLMDAFLKNSQNYTDQDLYLIGVTCIFIASKNEDINCLKIKTITENLSHNKFSQYQIKEMESIILQTLNYDINFPTVQDYLQYLRYQLFGLSENQSVEVINEAANYILKMCCHDQQLMQYKQMLLAASILGYTIYNYVELHMSKLGEKLKKQLLYTQNNLLRIGQIELADYLNCLSKVEELINCFHYKYPLYNNLKRFN</sequence>
<organism evidence="3 4">
    <name type="scientific">Paramecium primaurelia</name>
    <dbReference type="NCBI Taxonomy" id="5886"/>
    <lineage>
        <taxon>Eukaryota</taxon>
        <taxon>Sar</taxon>
        <taxon>Alveolata</taxon>
        <taxon>Ciliophora</taxon>
        <taxon>Intramacronucleata</taxon>
        <taxon>Oligohymenophorea</taxon>
        <taxon>Peniculida</taxon>
        <taxon>Parameciidae</taxon>
        <taxon>Paramecium</taxon>
    </lineage>
</organism>
<dbReference type="SMART" id="SM00385">
    <property type="entry name" value="CYCLIN"/>
    <property type="match status" value="1"/>
</dbReference>
<comment type="caution">
    <text evidence="3">The sequence shown here is derived from an EMBL/GenBank/DDBJ whole genome shotgun (WGS) entry which is preliminary data.</text>
</comment>
<dbReference type="InterPro" id="IPR013763">
    <property type="entry name" value="Cyclin-like_dom"/>
</dbReference>
<protein>
    <recommendedName>
        <fullName evidence="2">Cyclin-like domain-containing protein</fullName>
    </recommendedName>
</protein>
<dbReference type="AlphaFoldDB" id="A0A8S1PQ97"/>
<evidence type="ECO:0000313" key="3">
    <source>
        <dbReference type="EMBL" id="CAD8104893.1"/>
    </source>
</evidence>
<dbReference type="FunFam" id="1.10.472.10:FF:000089">
    <property type="entry name" value="Cyclin, N-terminal domain containing protein"/>
    <property type="match status" value="1"/>
</dbReference>
<evidence type="ECO:0000256" key="1">
    <source>
        <dbReference type="RuleBase" id="RU000383"/>
    </source>
</evidence>
<dbReference type="Proteomes" id="UP000688137">
    <property type="component" value="Unassembled WGS sequence"/>
</dbReference>
<dbReference type="Pfam" id="PF00134">
    <property type="entry name" value="Cyclin_N"/>
    <property type="match status" value="1"/>
</dbReference>
<evidence type="ECO:0000259" key="2">
    <source>
        <dbReference type="SMART" id="SM00385"/>
    </source>
</evidence>
<keyword evidence="1" id="KW-0195">Cyclin</keyword>
<evidence type="ECO:0000313" key="4">
    <source>
        <dbReference type="Proteomes" id="UP000688137"/>
    </source>
</evidence>
<comment type="similarity">
    <text evidence="1">Belongs to the cyclin family.</text>
</comment>